<evidence type="ECO:0000256" key="2">
    <source>
        <dbReference type="ARBA" id="ARBA00022448"/>
    </source>
</evidence>
<dbReference type="InterPro" id="IPR038404">
    <property type="entry name" value="TRAP_DctP_sf"/>
</dbReference>
<name>A0A1G5RVL1_9FIRM</name>
<dbReference type="PANTHER" id="PTHR33376:SF7">
    <property type="entry name" value="C4-DICARBOXYLATE-BINDING PROTEIN DCTB"/>
    <property type="match status" value="1"/>
</dbReference>
<feature type="chain" id="PRO_5011792169" evidence="4">
    <location>
        <begin position="28"/>
        <end position="348"/>
    </location>
</feature>
<dbReference type="PROSITE" id="PS51257">
    <property type="entry name" value="PROKAR_LIPOPROTEIN"/>
    <property type="match status" value="1"/>
</dbReference>
<dbReference type="InterPro" id="IPR018389">
    <property type="entry name" value="DctP_fam"/>
</dbReference>
<dbReference type="GO" id="GO:0055085">
    <property type="term" value="P:transmembrane transport"/>
    <property type="evidence" value="ECO:0007669"/>
    <property type="project" value="InterPro"/>
</dbReference>
<evidence type="ECO:0000256" key="4">
    <source>
        <dbReference type="SAM" id="SignalP"/>
    </source>
</evidence>
<protein>
    <submittedName>
        <fullName evidence="5">Tripartite ATP-independent transporter solute receptor, DctP family</fullName>
    </submittedName>
</protein>
<evidence type="ECO:0000256" key="1">
    <source>
        <dbReference type="ARBA" id="ARBA00009023"/>
    </source>
</evidence>
<dbReference type="RefSeq" id="WP_092589912.1">
    <property type="nucleotide sequence ID" value="NZ_FMWL01000004.1"/>
</dbReference>
<dbReference type="EMBL" id="FMWL01000004">
    <property type="protein sequence ID" value="SCZ78152.1"/>
    <property type="molecule type" value="Genomic_DNA"/>
</dbReference>
<dbReference type="STRING" id="1120920.SAMN03080599_01111"/>
<keyword evidence="6" id="KW-1185">Reference proteome</keyword>
<dbReference type="AlphaFoldDB" id="A0A1G5RVL1"/>
<evidence type="ECO:0000256" key="3">
    <source>
        <dbReference type="ARBA" id="ARBA00022729"/>
    </source>
</evidence>
<dbReference type="PANTHER" id="PTHR33376">
    <property type="match status" value="1"/>
</dbReference>
<feature type="signal peptide" evidence="4">
    <location>
        <begin position="1"/>
        <end position="27"/>
    </location>
</feature>
<dbReference type="OrthoDB" id="2796at2"/>
<comment type="similarity">
    <text evidence="1">Belongs to the bacterial solute-binding protein 7 family.</text>
</comment>
<dbReference type="InterPro" id="IPR004682">
    <property type="entry name" value="TRAP_DctP"/>
</dbReference>
<dbReference type="GO" id="GO:0030288">
    <property type="term" value="C:outer membrane-bounded periplasmic space"/>
    <property type="evidence" value="ECO:0007669"/>
    <property type="project" value="InterPro"/>
</dbReference>
<keyword evidence="3 4" id="KW-0732">Signal</keyword>
<dbReference type="NCBIfam" id="TIGR00787">
    <property type="entry name" value="dctP"/>
    <property type="match status" value="1"/>
</dbReference>
<proteinExistence type="inferred from homology"/>
<dbReference type="Pfam" id="PF03480">
    <property type="entry name" value="DctP"/>
    <property type="match status" value="1"/>
</dbReference>
<evidence type="ECO:0000313" key="6">
    <source>
        <dbReference type="Proteomes" id="UP000199208"/>
    </source>
</evidence>
<dbReference type="PIRSF" id="PIRSF006470">
    <property type="entry name" value="DctB"/>
    <property type="match status" value="1"/>
</dbReference>
<dbReference type="NCBIfam" id="NF037995">
    <property type="entry name" value="TRAP_S1"/>
    <property type="match status" value="1"/>
</dbReference>
<sequence length="348" mass="38301">MKKLSVFLLIFVMILGMATGCSSPEPAAPSEAPAETPAETPAESVVIKVAHIVSEETATHRGAVAFKDYVEKESGGTIEVQLFPNGQLGGDLQLTEAVALNTVQIAIPSTAVLTAYDPIFGLLDLPFIFKDVRAGFNALDGDLGKKLDEKLAPVGLMNLGYSYNGARSMSNNVRPINEPKDLEGIKMRVMESPVFIDMFKYLGANPTPMSFGEVFTGLQQGTVDGQENAPALVYASKFYEVQEFYSLTSHVQSYLANVMNADFFNGLSEDQQKVVMEGARKFLVEAEREDEINDNIETVDKLKEAGMTVNEISAENMQKFMDALVPMHDKYKAEFGQEWFDLIEQYNN</sequence>
<reference evidence="5 6" key="1">
    <citation type="submission" date="2016-10" db="EMBL/GenBank/DDBJ databases">
        <authorList>
            <person name="de Groot N.N."/>
        </authorList>
    </citation>
    <scope>NUCLEOTIDE SEQUENCE [LARGE SCALE GENOMIC DNA]</scope>
    <source>
        <strain evidence="5 6">DSM 2784</strain>
    </source>
</reference>
<organism evidence="5 6">
    <name type="scientific">Acidaminobacter hydrogenoformans DSM 2784</name>
    <dbReference type="NCBI Taxonomy" id="1120920"/>
    <lineage>
        <taxon>Bacteria</taxon>
        <taxon>Bacillati</taxon>
        <taxon>Bacillota</taxon>
        <taxon>Clostridia</taxon>
        <taxon>Peptostreptococcales</taxon>
        <taxon>Acidaminobacteraceae</taxon>
        <taxon>Acidaminobacter</taxon>
    </lineage>
</organism>
<keyword evidence="2" id="KW-0813">Transport</keyword>
<dbReference type="Gene3D" id="3.40.190.170">
    <property type="entry name" value="Bacterial extracellular solute-binding protein, family 7"/>
    <property type="match status" value="1"/>
</dbReference>
<dbReference type="Proteomes" id="UP000199208">
    <property type="component" value="Unassembled WGS sequence"/>
</dbReference>
<accession>A0A1G5RVL1</accession>
<keyword evidence="5" id="KW-0675">Receptor</keyword>
<evidence type="ECO:0000313" key="5">
    <source>
        <dbReference type="EMBL" id="SCZ78152.1"/>
    </source>
</evidence>
<gene>
    <name evidence="5" type="ORF">SAMN03080599_01111</name>
</gene>